<evidence type="ECO:0000313" key="2">
    <source>
        <dbReference type="Proteomes" id="UP001322138"/>
    </source>
</evidence>
<dbReference type="RefSeq" id="XP_062729872.1">
    <property type="nucleotide sequence ID" value="XM_062881209.1"/>
</dbReference>
<dbReference type="InterPro" id="IPR012337">
    <property type="entry name" value="RNaseH-like_sf"/>
</dbReference>
<comment type="caution">
    <text evidence="1">The sequence shown here is derived from an EMBL/GenBank/DDBJ whole genome shotgun (WGS) entry which is preliminary data.</text>
</comment>
<keyword evidence="2" id="KW-1185">Reference proteome</keyword>
<name>A0ABR0FB44_9PEZI</name>
<dbReference type="InterPro" id="IPR036397">
    <property type="entry name" value="RNaseH_sf"/>
</dbReference>
<proteinExistence type="predicted"/>
<dbReference type="Proteomes" id="UP001322138">
    <property type="component" value="Unassembled WGS sequence"/>
</dbReference>
<gene>
    <name evidence="1" type="ORF">QC761_607777</name>
</gene>
<evidence type="ECO:0008006" key="3">
    <source>
        <dbReference type="Google" id="ProtNLM"/>
    </source>
</evidence>
<protein>
    <recommendedName>
        <fullName evidence="3">RNase H type-1 domain-containing protein</fullName>
    </recommendedName>
</protein>
<reference evidence="1 2" key="1">
    <citation type="journal article" date="2023" name="bioRxiv">
        <title>High-quality genome assemblies of four members of thePodospora anserinaspecies complex.</title>
        <authorList>
            <person name="Ament-Velasquez S.L."/>
            <person name="Vogan A.A."/>
            <person name="Wallerman O."/>
            <person name="Hartmann F."/>
            <person name="Gautier V."/>
            <person name="Silar P."/>
            <person name="Giraud T."/>
            <person name="Johannesson H."/>
        </authorList>
    </citation>
    <scope>NUCLEOTIDE SEQUENCE [LARGE SCALE GENOMIC DNA]</scope>
    <source>
        <strain evidence="1 2">CBS 112042</strain>
    </source>
</reference>
<sequence>MPTFLPLPSTPVRFANELPQLLARIEDHDVDRDKALAYADHVLSLPRDNRDFLRVVYGVDGSAECHSDTDDVYGAFAVCLDKRTKEGEFCGEAQGFFVKRAPSIEWLELMAITEAVHQTVLRLRLSTSHRRGELYIFSDCTNVLNFLKREPNSTLREKLILTSVYDYLVALSQELHQRDIGLIIAWIPGHNHHITCHAQSDKKSRNLRRQCQKSLHELRDQAVTAPKPIAHFAPSKHNSIYGQSCMQEIQQLSKTSRMPTII</sequence>
<evidence type="ECO:0000313" key="1">
    <source>
        <dbReference type="EMBL" id="KAK4640896.1"/>
    </source>
</evidence>
<accession>A0ABR0FB44</accession>
<dbReference type="Gene3D" id="3.30.420.10">
    <property type="entry name" value="Ribonuclease H-like superfamily/Ribonuclease H"/>
    <property type="match status" value="1"/>
</dbReference>
<dbReference type="GeneID" id="87900691"/>
<dbReference type="SUPFAM" id="SSF53098">
    <property type="entry name" value="Ribonuclease H-like"/>
    <property type="match status" value="1"/>
</dbReference>
<organism evidence="1 2">
    <name type="scientific">Podospora bellae-mahoneyi</name>
    <dbReference type="NCBI Taxonomy" id="2093777"/>
    <lineage>
        <taxon>Eukaryota</taxon>
        <taxon>Fungi</taxon>
        <taxon>Dikarya</taxon>
        <taxon>Ascomycota</taxon>
        <taxon>Pezizomycotina</taxon>
        <taxon>Sordariomycetes</taxon>
        <taxon>Sordariomycetidae</taxon>
        <taxon>Sordariales</taxon>
        <taxon>Podosporaceae</taxon>
        <taxon>Podospora</taxon>
    </lineage>
</organism>
<dbReference type="EMBL" id="JAFFGZ010000008">
    <property type="protein sequence ID" value="KAK4640896.1"/>
    <property type="molecule type" value="Genomic_DNA"/>
</dbReference>